<proteinExistence type="predicted"/>
<dbReference type="SMART" id="SM00052">
    <property type="entry name" value="EAL"/>
    <property type="match status" value="1"/>
</dbReference>
<feature type="transmembrane region" description="Helical" evidence="1">
    <location>
        <begin position="107"/>
        <end position="124"/>
    </location>
</feature>
<dbReference type="NCBIfam" id="TIGR00254">
    <property type="entry name" value="GGDEF"/>
    <property type="match status" value="1"/>
</dbReference>
<dbReference type="RefSeq" id="WP_193151484.1">
    <property type="nucleotide sequence ID" value="NZ_CP041235.1"/>
</dbReference>
<feature type="domain" description="GGDEF" evidence="3">
    <location>
        <begin position="238"/>
        <end position="368"/>
    </location>
</feature>
<feature type="transmembrane region" description="Helical" evidence="1">
    <location>
        <begin position="131"/>
        <end position="154"/>
    </location>
</feature>
<dbReference type="CDD" id="cd01948">
    <property type="entry name" value="EAL"/>
    <property type="match status" value="1"/>
</dbReference>
<dbReference type="InterPro" id="IPR001633">
    <property type="entry name" value="EAL_dom"/>
</dbReference>
<name>A0A7M1B0G2_9BACT</name>
<dbReference type="SUPFAM" id="SSF55073">
    <property type="entry name" value="Nucleotide cyclase"/>
    <property type="match status" value="1"/>
</dbReference>
<dbReference type="InterPro" id="IPR029787">
    <property type="entry name" value="Nucleotide_cyclase"/>
</dbReference>
<dbReference type="InterPro" id="IPR043128">
    <property type="entry name" value="Rev_trsase/Diguanyl_cyclase"/>
</dbReference>
<evidence type="ECO:0000313" key="4">
    <source>
        <dbReference type="EMBL" id="QOP43180.1"/>
    </source>
</evidence>
<dbReference type="InterPro" id="IPR050706">
    <property type="entry name" value="Cyclic-di-GMP_PDE-like"/>
</dbReference>
<dbReference type="PROSITE" id="PS50887">
    <property type="entry name" value="GGDEF"/>
    <property type="match status" value="1"/>
</dbReference>
<evidence type="ECO:0000259" key="3">
    <source>
        <dbReference type="PROSITE" id="PS50887"/>
    </source>
</evidence>
<evidence type="ECO:0000259" key="2">
    <source>
        <dbReference type="PROSITE" id="PS50883"/>
    </source>
</evidence>
<feature type="transmembrane region" description="Helical" evidence="1">
    <location>
        <begin position="84"/>
        <end position="101"/>
    </location>
</feature>
<dbReference type="KEGG" id="ssei:FJR45_04145"/>
<gene>
    <name evidence="4" type="ORF">FJR45_04145</name>
</gene>
<dbReference type="InterPro" id="IPR000160">
    <property type="entry name" value="GGDEF_dom"/>
</dbReference>
<dbReference type="EMBL" id="CP041235">
    <property type="protein sequence ID" value="QOP43180.1"/>
    <property type="molecule type" value="Genomic_DNA"/>
</dbReference>
<feature type="domain" description="EAL" evidence="2">
    <location>
        <begin position="378"/>
        <end position="616"/>
    </location>
</feature>
<reference evidence="4 5" key="1">
    <citation type="submission" date="2019-06" db="EMBL/GenBank/DDBJ databases">
        <title>Sulfurimonas gotlandica sp. nov., a chemoautotrophic and psychrotolerant epsilonproteobacterium isolated from a pelagic redoxcline, and an emended description of the genus Sulfurimonas.</title>
        <authorList>
            <person name="Wang S."/>
            <person name="Jiang L."/>
            <person name="Shao Z."/>
        </authorList>
    </citation>
    <scope>NUCLEOTIDE SEQUENCE [LARGE SCALE GENOMIC DNA]</scope>
    <source>
        <strain evidence="4 5">S2-6</strain>
    </source>
</reference>
<evidence type="ECO:0000256" key="1">
    <source>
        <dbReference type="SAM" id="Phobius"/>
    </source>
</evidence>
<feature type="transmembrane region" description="Helical" evidence="1">
    <location>
        <begin position="55"/>
        <end position="72"/>
    </location>
</feature>
<dbReference type="SMART" id="SM00267">
    <property type="entry name" value="GGDEF"/>
    <property type="match status" value="1"/>
</dbReference>
<feature type="transmembrane region" description="Helical" evidence="1">
    <location>
        <begin position="28"/>
        <end position="49"/>
    </location>
</feature>
<dbReference type="SUPFAM" id="SSF141868">
    <property type="entry name" value="EAL domain-like"/>
    <property type="match status" value="1"/>
</dbReference>
<keyword evidence="1" id="KW-1133">Transmembrane helix</keyword>
<dbReference type="PANTHER" id="PTHR33121:SF71">
    <property type="entry name" value="OXYGEN SENSOR PROTEIN DOSP"/>
    <property type="match status" value="1"/>
</dbReference>
<accession>A0A7M1B0G2</accession>
<feature type="transmembrane region" description="Helical" evidence="1">
    <location>
        <begin position="166"/>
        <end position="186"/>
    </location>
</feature>
<evidence type="ECO:0000313" key="5">
    <source>
        <dbReference type="Proteomes" id="UP000593719"/>
    </source>
</evidence>
<dbReference type="CDD" id="cd01949">
    <property type="entry name" value="GGDEF"/>
    <property type="match status" value="1"/>
</dbReference>
<dbReference type="Gene3D" id="3.30.70.270">
    <property type="match status" value="1"/>
</dbReference>
<organism evidence="4 5">
    <name type="scientific">Sulfurimonas sediminis</name>
    <dbReference type="NCBI Taxonomy" id="2590020"/>
    <lineage>
        <taxon>Bacteria</taxon>
        <taxon>Pseudomonadati</taxon>
        <taxon>Campylobacterota</taxon>
        <taxon>Epsilonproteobacteria</taxon>
        <taxon>Campylobacterales</taxon>
        <taxon>Sulfurimonadaceae</taxon>
        <taxon>Sulfurimonas</taxon>
    </lineage>
</organism>
<protein>
    <submittedName>
        <fullName evidence="4">EAL domain-containing protein</fullName>
    </submittedName>
</protein>
<dbReference type="Proteomes" id="UP000593719">
    <property type="component" value="Chromosome"/>
</dbReference>
<keyword evidence="5" id="KW-1185">Reference proteome</keyword>
<dbReference type="Gene3D" id="3.20.20.450">
    <property type="entry name" value="EAL domain"/>
    <property type="match status" value="1"/>
</dbReference>
<dbReference type="GO" id="GO:0071111">
    <property type="term" value="F:cyclic-guanylate-specific phosphodiesterase activity"/>
    <property type="evidence" value="ECO:0007669"/>
    <property type="project" value="InterPro"/>
</dbReference>
<keyword evidence="1" id="KW-0812">Transmembrane</keyword>
<dbReference type="AlphaFoldDB" id="A0A7M1B0G2"/>
<dbReference type="Pfam" id="PF00990">
    <property type="entry name" value="GGDEF"/>
    <property type="match status" value="1"/>
</dbReference>
<dbReference type="PROSITE" id="PS50883">
    <property type="entry name" value="EAL"/>
    <property type="match status" value="1"/>
</dbReference>
<keyword evidence="1" id="KW-0472">Membrane</keyword>
<dbReference type="Pfam" id="PF00563">
    <property type="entry name" value="EAL"/>
    <property type="match status" value="1"/>
</dbReference>
<dbReference type="InterPro" id="IPR035919">
    <property type="entry name" value="EAL_sf"/>
</dbReference>
<dbReference type="PANTHER" id="PTHR33121">
    <property type="entry name" value="CYCLIC DI-GMP PHOSPHODIESTERASE PDEF"/>
    <property type="match status" value="1"/>
</dbReference>
<sequence length="616" mass="71878">MIQAYKHYLHILLNTEQVSEDELKEASIIIVPMIIGPVSLVWALIYIAFEQYIPALIPLFYSCVSFVNLWCYKRNKNLLIVQRVQMLLVLILPFLLMWTLGGFAQGSYVMIWAFFAPIASLIHEKEQKSQYWLYSFVALVVLSVVIDPILITHYNHTIPPLAQEVFFFLNVTAALCGIYLLLKYFIRKTDINTKEKLKEKHNELMEYTQDELTKMFYTDSLTGLPNRRALIEAKKEINNFSLLLINIDTFSQINDLYGEKFGDKVLIKFSEFLQENLKKNPECKLFRLSGDEFVLLSKEKNRDTLKNNLTKLIDEIHKHPLTIEDHDIYLNITVGISFEETELLLPTANMALKLAKKESKNIVFYNDEASLNEEYENNLKWIQEIKDAILENRIIMFFQPIMDNKTRTVTKYESLIRLVDKKGNIVTPWHFLEIAKKAKLYKKLTKIVIRKSFEAFKDNTYDFSINLTIEDILDHNMNEYIFQMLQNYGIGERVIFEIVESESIKNFDTVERFIKKVKSYGCRIAIDDFGTGYSNFEYLMKLQADFIKIDGSIIKSILNNKSSEVLTSVIISFAKEMNIKTIAEYVETKEIHEKLIEMGVNKSQGYYIDKPSADLH</sequence>